<keyword evidence="1" id="KW-0378">Hydrolase</keyword>
<dbReference type="NCBIfam" id="TIGR01891">
    <property type="entry name" value="amidohydrolases"/>
    <property type="match status" value="1"/>
</dbReference>
<dbReference type="AlphaFoldDB" id="A0A8J7G5U5"/>
<protein>
    <submittedName>
        <fullName evidence="4">Amidohydrolase</fullName>
    </submittedName>
</protein>
<dbReference type="Pfam" id="PF07687">
    <property type="entry name" value="M20_dimer"/>
    <property type="match status" value="1"/>
</dbReference>
<dbReference type="InterPro" id="IPR002933">
    <property type="entry name" value="Peptidase_M20"/>
</dbReference>
<evidence type="ECO:0000259" key="3">
    <source>
        <dbReference type="Pfam" id="PF07687"/>
    </source>
</evidence>
<dbReference type="Pfam" id="PF01546">
    <property type="entry name" value="Peptidase_M20"/>
    <property type="match status" value="1"/>
</dbReference>
<dbReference type="EMBL" id="JADKPV010000001">
    <property type="protein sequence ID" value="MBF4500881.1"/>
    <property type="molecule type" value="Genomic_DNA"/>
</dbReference>
<dbReference type="GO" id="GO:0050118">
    <property type="term" value="F:N-acetyldiaminopimelate deacetylase activity"/>
    <property type="evidence" value="ECO:0007669"/>
    <property type="project" value="UniProtKB-ARBA"/>
</dbReference>
<dbReference type="Gene3D" id="3.30.70.360">
    <property type="match status" value="1"/>
</dbReference>
<feature type="binding site" evidence="2">
    <location>
        <position position="107"/>
    </location>
    <ligand>
        <name>Mn(2+)</name>
        <dbReference type="ChEBI" id="CHEBI:29035"/>
        <label>2</label>
    </ligand>
</feature>
<name>A0A8J7G5U5_9BACL</name>
<gene>
    <name evidence="4" type="ORF">IRY55_05830</name>
</gene>
<keyword evidence="2" id="KW-0464">Manganese</keyword>
<keyword evidence="2" id="KW-0479">Metal-binding</keyword>
<sequence length="392" mass="43318">MKVEQIETAVEEIHPQVIAWRRHLHAHPELSFEEVETSAYVVEQLQVMEGIEVTRPTKTSVVGRLKGLAGAGKTIAMRADMDALPIQEDVDEPYRSKNDSVMHACGHDGHTSMLLGVAKVLSDARENLVGEYVFLFQHAEEVPPGGAIEMVRAGVLNGVDHVLGMHLWSIEKLGKMQLTVGPMSAASDIFDVKIIGKSGHASAPDDAIDALAIAAQIVSNLQMIVSRSLSPLQSGVLSITRFRSGEAYNVIPQEATFGGSVRALTEEVRETIKEKIEQISDMVAKAHGATIEFHYEYGYDPVYNDETLMPIVEKTLRQFEDLEIEYIEPMLGGEDFSAFSNVVPSCYIGVGALKERDGKYYPHHHPKFEIHEDAFKNGMRYFLSVATTLAQQ</sequence>
<dbReference type="PIRSF" id="PIRSF005962">
    <property type="entry name" value="Pept_M20D_amidohydro"/>
    <property type="match status" value="1"/>
</dbReference>
<comment type="caution">
    <text evidence="4">The sequence shown here is derived from an EMBL/GenBank/DDBJ whole genome shotgun (WGS) entry which is preliminary data.</text>
</comment>
<dbReference type="InterPro" id="IPR011650">
    <property type="entry name" value="Peptidase_M20_dimer"/>
</dbReference>
<feature type="binding site" evidence="2">
    <location>
        <position position="105"/>
    </location>
    <ligand>
        <name>Mn(2+)</name>
        <dbReference type="ChEBI" id="CHEBI:29035"/>
        <label>2</label>
    </ligand>
</feature>
<dbReference type="PANTHER" id="PTHR11014:SF63">
    <property type="entry name" value="METALLOPEPTIDASE, PUTATIVE (AFU_ORTHOLOGUE AFUA_6G09600)-RELATED"/>
    <property type="match status" value="1"/>
</dbReference>
<feature type="domain" description="Peptidase M20 dimerisation" evidence="3">
    <location>
        <begin position="190"/>
        <end position="281"/>
    </location>
</feature>
<comment type="cofactor">
    <cofactor evidence="2">
        <name>Mn(2+)</name>
        <dbReference type="ChEBI" id="CHEBI:29035"/>
    </cofactor>
    <text evidence="2">The Mn(2+) ion enhances activity.</text>
</comment>
<proteinExistence type="predicted"/>
<dbReference type="Gene3D" id="3.40.630.10">
    <property type="entry name" value="Zn peptidases"/>
    <property type="match status" value="1"/>
</dbReference>
<feature type="binding site" evidence="2">
    <location>
        <position position="364"/>
    </location>
    <ligand>
        <name>Mn(2+)</name>
        <dbReference type="ChEBI" id="CHEBI:29035"/>
        <label>2</label>
    </ligand>
</feature>
<keyword evidence="5" id="KW-1185">Reference proteome</keyword>
<dbReference type="RefSeq" id="WP_194562295.1">
    <property type="nucleotide sequence ID" value="NZ_JADKPV010000001.1"/>
</dbReference>
<dbReference type="InterPro" id="IPR036264">
    <property type="entry name" value="Bact_exopeptidase_dim_dom"/>
</dbReference>
<dbReference type="Proteomes" id="UP000622653">
    <property type="component" value="Unassembled WGS sequence"/>
</dbReference>
<evidence type="ECO:0000313" key="4">
    <source>
        <dbReference type="EMBL" id="MBF4500881.1"/>
    </source>
</evidence>
<feature type="binding site" evidence="2">
    <location>
        <position position="141"/>
    </location>
    <ligand>
        <name>Mn(2+)</name>
        <dbReference type="ChEBI" id="CHEBI:29035"/>
        <label>2</label>
    </ligand>
</feature>
<dbReference type="SUPFAM" id="SSF53187">
    <property type="entry name" value="Zn-dependent exopeptidases"/>
    <property type="match status" value="1"/>
</dbReference>
<dbReference type="GO" id="GO:0046872">
    <property type="term" value="F:metal ion binding"/>
    <property type="evidence" value="ECO:0007669"/>
    <property type="project" value="UniProtKB-KW"/>
</dbReference>
<dbReference type="InterPro" id="IPR017439">
    <property type="entry name" value="Amidohydrolase"/>
</dbReference>
<reference evidence="4" key="1">
    <citation type="submission" date="2020-11" db="EMBL/GenBank/DDBJ databases">
        <title>Multidrug resistant novel bacterium Savagea serpentis sp. nov., isolated from the scats of a vine snake (Ahaetulla nasuta).</title>
        <authorList>
            <person name="Venkata Ramana V."/>
            <person name="Vikas Patil S."/>
            <person name="Yogita Lugani V."/>
        </authorList>
    </citation>
    <scope>NUCLEOTIDE SEQUENCE</scope>
    <source>
        <strain evidence="4">SN6</strain>
    </source>
</reference>
<dbReference type="FunFam" id="3.30.70.360:FF:000001">
    <property type="entry name" value="N-acetyldiaminopimelate deacetylase"/>
    <property type="match status" value="1"/>
</dbReference>
<dbReference type="SUPFAM" id="SSF55031">
    <property type="entry name" value="Bacterial exopeptidase dimerisation domain"/>
    <property type="match status" value="1"/>
</dbReference>
<dbReference type="PANTHER" id="PTHR11014">
    <property type="entry name" value="PEPTIDASE M20 FAMILY MEMBER"/>
    <property type="match status" value="1"/>
</dbReference>
<organism evidence="4 5">
    <name type="scientific">Savagea serpentis</name>
    <dbReference type="NCBI Taxonomy" id="2785297"/>
    <lineage>
        <taxon>Bacteria</taxon>
        <taxon>Bacillati</taxon>
        <taxon>Bacillota</taxon>
        <taxon>Bacilli</taxon>
        <taxon>Bacillales</taxon>
        <taxon>Caryophanaceae</taxon>
        <taxon>Savagea</taxon>
    </lineage>
</organism>
<dbReference type="GO" id="GO:0019877">
    <property type="term" value="P:diaminopimelate biosynthetic process"/>
    <property type="evidence" value="ECO:0007669"/>
    <property type="project" value="UniProtKB-ARBA"/>
</dbReference>
<feature type="binding site" evidence="2">
    <location>
        <position position="166"/>
    </location>
    <ligand>
        <name>Mn(2+)</name>
        <dbReference type="ChEBI" id="CHEBI:29035"/>
        <label>2</label>
    </ligand>
</feature>
<evidence type="ECO:0000256" key="2">
    <source>
        <dbReference type="PIRSR" id="PIRSR005962-1"/>
    </source>
</evidence>
<accession>A0A8J7G5U5</accession>
<evidence type="ECO:0000256" key="1">
    <source>
        <dbReference type="ARBA" id="ARBA00022801"/>
    </source>
</evidence>
<evidence type="ECO:0000313" key="5">
    <source>
        <dbReference type="Proteomes" id="UP000622653"/>
    </source>
</evidence>